<proteinExistence type="inferred from homology"/>
<evidence type="ECO:0000256" key="4">
    <source>
        <dbReference type="ARBA" id="ARBA00022801"/>
    </source>
</evidence>
<evidence type="ECO:0000256" key="1">
    <source>
        <dbReference type="ARBA" id="ARBA00000677"/>
    </source>
</evidence>
<keyword evidence="11" id="KW-1185">Reference proteome</keyword>
<evidence type="ECO:0000313" key="11">
    <source>
        <dbReference type="Proteomes" id="UP001230188"/>
    </source>
</evidence>
<dbReference type="NCBIfam" id="TIGR02227">
    <property type="entry name" value="sigpep_I_bact"/>
    <property type="match status" value="1"/>
</dbReference>
<evidence type="ECO:0000256" key="3">
    <source>
        <dbReference type="ARBA" id="ARBA00022670"/>
    </source>
</evidence>
<comment type="similarity">
    <text evidence="2 6">Belongs to the peptidase S26 family.</text>
</comment>
<keyword evidence="6" id="KW-0496">Mitochondrion</keyword>
<dbReference type="GO" id="GO:0006465">
    <property type="term" value="P:signal peptide processing"/>
    <property type="evidence" value="ECO:0007669"/>
    <property type="project" value="InterPro"/>
</dbReference>
<evidence type="ECO:0000256" key="6">
    <source>
        <dbReference type="RuleBase" id="RU362041"/>
    </source>
</evidence>
<protein>
    <recommendedName>
        <fullName evidence="6">Mitochondrial inner membrane protease subunit</fullName>
        <ecNumber evidence="6">3.4.21.-</ecNumber>
    </recommendedName>
</protein>
<evidence type="ECO:0000313" key="10">
    <source>
        <dbReference type="EMBL" id="KAJ8613422.1"/>
    </source>
</evidence>
<dbReference type="Pfam" id="PF10502">
    <property type="entry name" value="Peptidase_S26"/>
    <property type="match status" value="1"/>
</dbReference>
<dbReference type="GO" id="GO:0004252">
    <property type="term" value="F:serine-type endopeptidase activity"/>
    <property type="evidence" value="ECO:0007669"/>
    <property type="project" value="InterPro"/>
</dbReference>
<dbReference type="GO" id="GO:0009003">
    <property type="term" value="F:signal peptidase activity"/>
    <property type="evidence" value="ECO:0007669"/>
    <property type="project" value="UniProtKB-EC"/>
</dbReference>
<keyword evidence="6" id="KW-0999">Mitochondrion inner membrane</keyword>
<gene>
    <name evidence="10" type="ORF">CTAYLR_002289</name>
</gene>
<evidence type="ECO:0000256" key="2">
    <source>
        <dbReference type="ARBA" id="ARBA00009370"/>
    </source>
</evidence>
<dbReference type="Proteomes" id="UP001230188">
    <property type="component" value="Unassembled WGS sequence"/>
</dbReference>
<keyword evidence="8" id="KW-0732">Signal</keyword>
<dbReference type="PANTHER" id="PTHR43390">
    <property type="entry name" value="SIGNAL PEPTIDASE I"/>
    <property type="match status" value="1"/>
</dbReference>
<dbReference type="SUPFAM" id="SSF51306">
    <property type="entry name" value="LexA/Signal peptidase"/>
    <property type="match status" value="1"/>
</dbReference>
<name>A0AAD7UPL6_9STRA</name>
<dbReference type="PROSITE" id="PS00761">
    <property type="entry name" value="SPASE_I_3"/>
    <property type="match status" value="1"/>
</dbReference>
<dbReference type="InterPro" id="IPR019533">
    <property type="entry name" value="Peptidase_S26"/>
</dbReference>
<evidence type="ECO:0000259" key="9">
    <source>
        <dbReference type="Pfam" id="PF10502"/>
    </source>
</evidence>
<feature type="region of interest" description="Disordered" evidence="7">
    <location>
        <begin position="24"/>
        <end position="66"/>
    </location>
</feature>
<evidence type="ECO:0000256" key="7">
    <source>
        <dbReference type="SAM" id="MobiDB-lite"/>
    </source>
</evidence>
<sequence>MARQIARCLLVAFSSFQPATSFFSGGPRSRGCWPRRTSGRRKFPSTDRSARRSGSPDEKRPSVSQRISDIWKDPEVREDVRVYLSTLAVCLTIRALVIEPRYIPSLSMYPTFDVGDQLAVEKVTKWTRPLVSHDPNPVHRNEVVVFWPTPEFKALVRTRERNEALIKRVVAVAGDEVAVRDGVLFINGQPQNEDNLINERPFYDFDPAVVPEGAVFVLGDNRNQSLDSHVWGFLPLDNIIGRAVFKYWPPNRVGLVEV</sequence>
<dbReference type="InterPro" id="IPR019758">
    <property type="entry name" value="Pept_S26A_signal_pept_1_CS"/>
</dbReference>
<dbReference type="PRINTS" id="PR00727">
    <property type="entry name" value="LEADERPTASE"/>
</dbReference>
<dbReference type="GO" id="GO:0005743">
    <property type="term" value="C:mitochondrial inner membrane"/>
    <property type="evidence" value="ECO:0007669"/>
    <property type="project" value="UniProtKB-SubCell"/>
</dbReference>
<feature type="chain" id="PRO_5041931922" description="Mitochondrial inner membrane protease subunit" evidence="8">
    <location>
        <begin position="22"/>
        <end position="258"/>
    </location>
</feature>
<dbReference type="InterPro" id="IPR036286">
    <property type="entry name" value="LexA/Signal_pep-like_sf"/>
</dbReference>
<feature type="active site" evidence="5">
    <location>
        <position position="107"/>
    </location>
</feature>
<comment type="subcellular location">
    <subcellularLocation>
        <location evidence="6">Mitochondrion inner membrane</location>
    </subcellularLocation>
</comment>
<dbReference type="PANTHER" id="PTHR43390:SF1">
    <property type="entry name" value="CHLOROPLAST PROCESSING PEPTIDASE"/>
    <property type="match status" value="1"/>
</dbReference>
<dbReference type="PROSITE" id="PS00501">
    <property type="entry name" value="SPASE_I_1"/>
    <property type="match status" value="1"/>
</dbReference>
<keyword evidence="6" id="KW-0472">Membrane</keyword>
<dbReference type="Gene3D" id="2.10.109.10">
    <property type="entry name" value="Umud Fragment, subunit A"/>
    <property type="match status" value="1"/>
</dbReference>
<evidence type="ECO:0000256" key="5">
    <source>
        <dbReference type="PIRSR" id="PIRSR600223-1"/>
    </source>
</evidence>
<dbReference type="CDD" id="cd06530">
    <property type="entry name" value="S26_SPase_I"/>
    <property type="match status" value="1"/>
</dbReference>
<organism evidence="10 11">
    <name type="scientific">Chrysophaeum taylorii</name>
    <dbReference type="NCBI Taxonomy" id="2483200"/>
    <lineage>
        <taxon>Eukaryota</taxon>
        <taxon>Sar</taxon>
        <taxon>Stramenopiles</taxon>
        <taxon>Ochrophyta</taxon>
        <taxon>Pelagophyceae</taxon>
        <taxon>Pelagomonadales</taxon>
        <taxon>Pelagomonadaceae</taxon>
        <taxon>Chrysophaeum</taxon>
    </lineage>
</organism>
<comment type="catalytic activity">
    <reaction evidence="1">
        <text>Cleavage of hydrophobic, N-terminal signal or leader sequences from secreted and periplasmic proteins.</text>
        <dbReference type="EC" id="3.4.21.89"/>
    </reaction>
</comment>
<comment type="caution">
    <text evidence="10">The sequence shown here is derived from an EMBL/GenBank/DDBJ whole genome shotgun (WGS) entry which is preliminary data.</text>
</comment>
<dbReference type="EMBL" id="JAQMWT010000029">
    <property type="protein sequence ID" value="KAJ8613422.1"/>
    <property type="molecule type" value="Genomic_DNA"/>
</dbReference>
<dbReference type="InterPro" id="IPR019756">
    <property type="entry name" value="Pept_S26A_signal_pept_1_Ser-AS"/>
</dbReference>
<dbReference type="InterPro" id="IPR000223">
    <property type="entry name" value="Pept_S26A_signal_pept_1"/>
</dbReference>
<feature type="signal peptide" evidence="8">
    <location>
        <begin position="1"/>
        <end position="21"/>
    </location>
</feature>
<dbReference type="EC" id="3.4.21.-" evidence="6"/>
<keyword evidence="4 6" id="KW-0378">Hydrolase</keyword>
<reference evidence="10" key="1">
    <citation type="submission" date="2023-01" db="EMBL/GenBank/DDBJ databases">
        <title>Metagenome sequencing of chrysophaentin producing Chrysophaeum taylorii.</title>
        <authorList>
            <person name="Davison J."/>
            <person name="Bewley C."/>
        </authorList>
    </citation>
    <scope>NUCLEOTIDE SEQUENCE</scope>
    <source>
        <strain evidence="10">NIES-1699</strain>
    </source>
</reference>
<evidence type="ECO:0000256" key="8">
    <source>
        <dbReference type="SAM" id="SignalP"/>
    </source>
</evidence>
<feature type="compositionally biased region" description="Basic and acidic residues" evidence="7">
    <location>
        <begin position="44"/>
        <end position="61"/>
    </location>
</feature>
<feature type="domain" description="Peptidase S26" evidence="9">
    <location>
        <begin position="80"/>
        <end position="248"/>
    </location>
</feature>
<keyword evidence="3 6" id="KW-0645">Protease</keyword>
<dbReference type="AlphaFoldDB" id="A0AAD7UPL6"/>
<accession>A0AAD7UPL6</accession>
<feature type="active site" evidence="5">
    <location>
        <position position="167"/>
    </location>
</feature>